<feature type="region of interest" description="Disordered" evidence="1">
    <location>
        <begin position="33"/>
        <end position="58"/>
    </location>
</feature>
<sequence>LSRALCLCPGGLLEEPALHRHARPAPFGCIPPLSLPTRGTKGSDRGWQASQETAERSQLAVESIQPRVLSRTRSQTAADMVIWVFSVGESPVPAGLGGSTESGAGCAGWGDARSLLCPWSQPNGLNIQ</sequence>
<dbReference type="Proteomes" id="UP000694419">
    <property type="component" value="Unplaced"/>
</dbReference>
<reference evidence="2" key="1">
    <citation type="submission" date="2025-08" db="UniProtKB">
        <authorList>
            <consortium name="Ensembl"/>
        </authorList>
    </citation>
    <scope>IDENTIFICATION</scope>
</reference>
<evidence type="ECO:0000313" key="2">
    <source>
        <dbReference type="Ensembl" id="ENSCPGP00000020986.1"/>
    </source>
</evidence>
<dbReference type="AlphaFoldDB" id="A0A8C3KGR9"/>
<evidence type="ECO:0000256" key="1">
    <source>
        <dbReference type="SAM" id="MobiDB-lite"/>
    </source>
</evidence>
<proteinExistence type="predicted"/>
<accession>A0A8C3KGR9</accession>
<protein>
    <submittedName>
        <fullName evidence="2">Uncharacterized protein</fullName>
    </submittedName>
</protein>
<evidence type="ECO:0000313" key="3">
    <source>
        <dbReference type="Proteomes" id="UP000694419"/>
    </source>
</evidence>
<dbReference type="Ensembl" id="ENSCPGT00000022987.1">
    <property type="protein sequence ID" value="ENSCPGP00000020986.1"/>
    <property type="gene ID" value="ENSCPGG00000014650.1"/>
</dbReference>
<reference evidence="2" key="2">
    <citation type="submission" date="2025-09" db="UniProtKB">
        <authorList>
            <consortium name="Ensembl"/>
        </authorList>
    </citation>
    <scope>IDENTIFICATION</scope>
</reference>
<organism evidence="2 3">
    <name type="scientific">Calidris pygmaea</name>
    <name type="common">Spoon-billed sandpiper</name>
    <dbReference type="NCBI Taxonomy" id="425635"/>
    <lineage>
        <taxon>Eukaryota</taxon>
        <taxon>Metazoa</taxon>
        <taxon>Chordata</taxon>
        <taxon>Craniata</taxon>
        <taxon>Vertebrata</taxon>
        <taxon>Euteleostomi</taxon>
        <taxon>Archelosauria</taxon>
        <taxon>Archosauria</taxon>
        <taxon>Dinosauria</taxon>
        <taxon>Saurischia</taxon>
        <taxon>Theropoda</taxon>
        <taxon>Coelurosauria</taxon>
        <taxon>Aves</taxon>
        <taxon>Neognathae</taxon>
        <taxon>Neoaves</taxon>
        <taxon>Charadriiformes</taxon>
        <taxon>Scolopacidae</taxon>
        <taxon>Calidris</taxon>
    </lineage>
</organism>
<keyword evidence="3" id="KW-1185">Reference proteome</keyword>
<name>A0A8C3KGR9_9CHAR</name>